<accession>A0A286EFH8</accession>
<dbReference type="NCBIfam" id="TIGR00250">
    <property type="entry name" value="RNAse_H_YqgF"/>
    <property type="match status" value="1"/>
</dbReference>
<dbReference type="Gene3D" id="3.30.420.140">
    <property type="entry name" value="YqgF/RNase H-like domain"/>
    <property type="match status" value="1"/>
</dbReference>
<dbReference type="InterPro" id="IPR005227">
    <property type="entry name" value="YqgF"/>
</dbReference>
<evidence type="ECO:0000256" key="1">
    <source>
        <dbReference type="ARBA" id="ARBA00022490"/>
    </source>
</evidence>
<proteinExistence type="inferred from homology"/>
<dbReference type="GO" id="GO:0004518">
    <property type="term" value="F:nuclease activity"/>
    <property type="evidence" value="ECO:0007669"/>
    <property type="project" value="UniProtKB-KW"/>
</dbReference>
<keyword evidence="4 5" id="KW-0378">Hydrolase</keyword>
<reference evidence="7 8" key="1">
    <citation type="submission" date="2017-09" db="EMBL/GenBank/DDBJ databases">
        <authorList>
            <person name="Ehlers B."/>
            <person name="Leendertz F.H."/>
        </authorList>
    </citation>
    <scope>NUCLEOTIDE SEQUENCE [LARGE SCALE GENOMIC DNA]</scope>
    <source>
        <strain evidence="7 8">DSM 16848</strain>
    </source>
</reference>
<dbReference type="GO" id="GO:0000967">
    <property type="term" value="P:rRNA 5'-end processing"/>
    <property type="evidence" value="ECO:0007669"/>
    <property type="project" value="UniProtKB-UniRule"/>
</dbReference>
<dbReference type="RefSeq" id="WP_097114779.1">
    <property type="nucleotide sequence ID" value="NZ_CP083931.1"/>
</dbReference>
<evidence type="ECO:0000313" key="8">
    <source>
        <dbReference type="Proteomes" id="UP000219669"/>
    </source>
</evidence>
<dbReference type="InterPro" id="IPR037027">
    <property type="entry name" value="YqgF/RNaseH-like_dom_sf"/>
</dbReference>
<dbReference type="Pfam" id="PF03652">
    <property type="entry name" value="RuvX"/>
    <property type="match status" value="1"/>
</dbReference>
<dbReference type="GO" id="GO:0016788">
    <property type="term" value="F:hydrolase activity, acting on ester bonds"/>
    <property type="evidence" value="ECO:0007669"/>
    <property type="project" value="UniProtKB-UniRule"/>
</dbReference>
<sequence length="150" mass="16502">MPDLSRPQGCALAFDFGETRIGVAQGSTEVNIAHPIATVTGSSNDEKFAAIAKLIREWQPHFLVVGIPTHADGSEHDMTRLAKTFGHRLNGRFRLPVYWVDERFSSVYAEELLRQSQVFGKKQKAVLDQVAAQAILQTCFDGGILGVFEG</sequence>
<dbReference type="Proteomes" id="UP000219669">
    <property type="component" value="Unassembled WGS sequence"/>
</dbReference>
<evidence type="ECO:0000256" key="4">
    <source>
        <dbReference type="ARBA" id="ARBA00022801"/>
    </source>
</evidence>
<dbReference type="SMART" id="SM00732">
    <property type="entry name" value="YqgFc"/>
    <property type="match status" value="1"/>
</dbReference>
<dbReference type="OrthoDB" id="9796140at2"/>
<evidence type="ECO:0000256" key="5">
    <source>
        <dbReference type="HAMAP-Rule" id="MF_00651"/>
    </source>
</evidence>
<comment type="subcellular location">
    <subcellularLocation>
        <location evidence="5">Cytoplasm</location>
    </subcellularLocation>
</comment>
<dbReference type="PANTHER" id="PTHR33317:SF4">
    <property type="entry name" value="POLYNUCLEOTIDYL TRANSFERASE, RIBONUCLEASE H-LIKE SUPERFAMILY PROTEIN"/>
    <property type="match status" value="1"/>
</dbReference>
<keyword evidence="3 5" id="KW-0540">Nuclease</keyword>
<dbReference type="SUPFAM" id="SSF53098">
    <property type="entry name" value="Ribonuclease H-like"/>
    <property type="match status" value="1"/>
</dbReference>
<keyword evidence="2 5" id="KW-0690">Ribosome biogenesis</keyword>
<keyword evidence="1 5" id="KW-0963">Cytoplasm</keyword>
<dbReference type="EMBL" id="OCNF01000017">
    <property type="protein sequence ID" value="SOD69685.1"/>
    <property type="molecule type" value="Genomic_DNA"/>
</dbReference>
<dbReference type="CDD" id="cd16964">
    <property type="entry name" value="YqgF"/>
    <property type="match status" value="1"/>
</dbReference>
<protein>
    <recommendedName>
        <fullName evidence="5">Putative pre-16S rRNA nuclease</fullName>
        <ecNumber evidence="5">3.1.-.-</ecNumber>
    </recommendedName>
</protein>
<keyword evidence="8" id="KW-1185">Reference proteome</keyword>
<dbReference type="HAMAP" id="MF_00651">
    <property type="entry name" value="Nuclease_YqgF"/>
    <property type="match status" value="1"/>
</dbReference>
<evidence type="ECO:0000256" key="2">
    <source>
        <dbReference type="ARBA" id="ARBA00022517"/>
    </source>
</evidence>
<dbReference type="PANTHER" id="PTHR33317">
    <property type="entry name" value="POLYNUCLEOTIDYL TRANSFERASE, RIBONUCLEASE H-LIKE SUPERFAMILY PROTEIN"/>
    <property type="match status" value="1"/>
</dbReference>
<name>A0A286EFH8_9NEIS</name>
<dbReference type="EC" id="3.1.-.-" evidence="5"/>
<organism evidence="7 8">
    <name type="scientific">Alysiella filiformis DSM 16848</name>
    <dbReference type="NCBI Taxonomy" id="1120981"/>
    <lineage>
        <taxon>Bacteria</taxon>
        <taxon>Pseudomonadati</taxon>
        <taxon>Pseudomonadota</taxon>
        <taxon>Betaproteobacteria</taxon>
        <taxon>Neisseriales</taxon>
        <taxon>Neisseriaceae</taxon>
        <taxon>Alysiella</taxon>
    </lineage>
</organism>
<dbReference type="GO" id="GO:0005829">
    <property type="term" value="C:cytosol"/>
    <property type="evidence" value="ECO:0007669"/>
    <property type="project" value="TreeGrafter"/>
</dbReference>
<feature type="domain" description="YqgF/RNase H-like" evidence="6">
    <location>
        <begin position="9"/>
        <end position="109"/>
    </location>
</feature>
<dbReference type="InterPro" id="IPR006641">
    <property type="entry name" value="YqgF/RNaseH-like_dom"/>
</dbReference>
<dbReference type="InterPro" id="IPR012337">
    <property type="entry name" value="RNaseH-like_sf"/>
</dbReference>
<dbReference type="AlphaFoldDB" id="A0A286EFH8"/>
<evidence type="ECO:0000256" key="3">
    <source>
        <dbReference type="ARBA" id="ARBA00022722"/>
    </source>
</evidence>
<evidence type="ECO:0000313" key="7">
    <source>
        <dbReference type="EMBL" id="SOD69685.1"/>
    </source>
</evidence>
<evidence type="ECO:0000259" key="6">
    <source>
        <dbReference type="SMART" id="SM00732"/>
    </source>
</evidence>
<comment type="similarity">
    <text evidence="5">Belongs to the YqgF HJR family.</text>
</comment>
<comment type="function">
    <text evidence="5">Could be a nuclease involved in processing of the 5'-end of pre-16S rRNA.</text>
</comment>
<gene>
    <name evidence="7" type="ORF">SAMN02746062_01796</name>
</gene>